<reference evidence="3" key="2">
    <citation type="submission" date="2020-06" db="EMBL/GenBank/DDBJ databases">
        <title>Whole Genome Sequence of Bradyrhizobium sp. Strain 323S2.</title>
        <authorList>
            <person name="Bromfield E.S.P."/>
        </authorList>
    </citation>
    <scope>NUCLEOTIDE SEQUENCE [LARGE SCALE GENOMIC DNA]</scope>
    <source>
        <strain evidence="3">323S2</strain>
    </source>
</reference>
<dbReference type="InterPro" id="IPR032033">
    <property type="entry name" value="Cytochrome_P460"/>
</dbReference>
<keyword evidence="1" id="KW-0732">Signal</keyword>
<evidence type="ECO:0000313" key="5">
    <source>
        <dbReference type="Proteomes" id="UP000564836"/>
    </source>
</evidence>
<dbReference type="EMBL" id="CP088280">
    <property type="protein sequence ID" value="UGX97968.1"/>
    <property type="molecule type" value="Genomic_DNA"/>
</dbReference>
<evidence type="ECO:0000313" key="4">
    <source>
        <dbReference type="EMBL" id="UGX97968.1"/>
    </source>
</evidence>
<dbReference type="EMBL" id="JACBFH010000001">
    <property type="protein sequence ID" value="NYY95216.1"/>
    <property type="molecule type" value="Genomic_DNA"/>
</dbReference>
<organism evidence="3">
    <name type="scientific">Bradyrhizobium barranii subsp. barranii</name>
    <dbReference type="NCBI Taxonomy" id="2823807"/>
    <lineage>
        <taxon>Bacteria</taxon>
        <taxon>Pseudomonadati</taxon>
        <taxon>Pseudomonadota</taxon>
        <taxon>Alphaproteobacteria</taxon>
        <taxon>Hyphomicrobiales</taxon>
        <taxon>Nitrobacteraceae</taxon>
        <taxon>Bradyrhizobium</taxon>
        <taxon>Bradyrhizobium barranii</taxon>
    </lineage>
</organism>
<dbReference type="CDD" id="cd20750">
    <property type="entry name" value="cyt_c_I"/>
    <property type="match status" value="1"/>
</dbReference>
<accession>A0A7Z0QJR0</accession>
<evidence type="ECO:0000256" key="1">
    <source>
        <dbReference type="SAM" id="SignalP"/>
    </source>
</evidence>
<dbReference type="InterPro" id="IPR038142">
    <property type="entry name" value="Cytochrome_P460_sp"/>
</dbReference>
<gene>
    <name evidence="4" type="ORF">G6321_00023680</name>
    <name evidence="3" type="ORF">G6321_44510</name>
</gene>
<dbReference type="AlphaFoldDB" id="A0A7Z0QJR0"/>
<reference evidence="4 5" key="3">
    <citation type="journal article" date="2022" name="Int. J. Syst. Evol. Microbiol.">
        <title>Strains of Bradyrhizobium barranii sp. nov. associated with legumes native to Canada are symbionts of soybeans and belong to different subspecies (subsp. barranii subsp. nov. and subsp. apii subsp. nov.) and symbiovars (sv. glycinearum and sv. septentrionale).</title>
        <authorList>
            <person name="Bromfield E.S.P."/>
            <person name="Cloutier S."/>
            <person name="Wasai-Hara S."/>
            <person name="Minamisawa K."/>
        </authorList>
    </citation>
    <scope>NUCLEOTIDE SEQUENCE [LARGE SCALE GENOMIC DNA]</scope>
    <source>
        <strain evidence="4 5">323S2</strain>
    </source>
</reference>
<dbReference type="Proteomes" id="UP000564836">
    <property type="component" value="Chromosome"/>
</dbReference>
<dbReference type="Pfam" id="PF16694">
    <property type="entry name" value="Cytochrome_P460"/>
    <property type="match status" value="1"/>
</dbReference>
<feature type="domain" description="Cytochrome P460" evidence="2">
    <location>
        <begin position="45"/>
        <end position="180"/>
    </location>
</feature>
<dbReference type="RefSeq" id="WP_166341851.1">
    <property type="nucleotide sequence ID" value="NZ_CP088280.1"/>
</dbReference>
<name>A0A7Z0QJR0_9BRAD</name>
<evidence type="ECO:0000313" key="3">
    <source>
        <dbReference type="EMBL" id="NYY95216.1"/>
    </source>
</evidence>
<protein>
    <submittedName>
        <fullName evidence="3">Cytochrome P460 family protein</fullName>
    </submittedName>
</protein>
<proteinExistence type="predicted"/>
<dbReference type="Gene3D" id="3.50.70.20">
    <property type="entry name" value="Cytochrome P460"/>
    <property type="match status" value="1"/>
</dbReference>
<feature type="signal peptide" evidence="1">
    <location>
        <begin position="1"/>
        <end position="24"/>
    </location>
</feature>
<reference evidence="4 5" key="1">
    <citation type="journal article" date="2017" name="Syst. Appl. Microbiol.">
        <title>Soybeans inoculated with root zone soils of Canadian native legumes harbour diverse and novel Bradyrhizobium spp. that possess agricultural potential.</title>
        <authorList>
            <person name="Bromfield E.S.P."/>
            <person name="Cloutier S."/>
            <person name="Tambong J.T."/>
            <person name="Tran Thi T.V."/>
        </authorList>
    </citation>
    <scope>NUCLEOTIDE SEQUENCE [LARGE SCALE GENOMIC DNA]</scope>
    <source>
        <strain evidence="4 5">323S2</strain>
    </source>
</reference>
<sequence>MNRRSLFVVSIALAFSASVALVLAADERPAKSSNVEDAAGNLHVPSDYRELYEYLGSWSVADDDKPGAKQIHSVYASPGAREAFKRTGKFPDGTVLVKEQFEASTDTMTSGTASHQDKLNGWFVLVKDSTKRHPGNPLWGDGWGWSHFHVGAPTRTTATDYHNDCLPCHTPAQATDWVYTQGYPSLR</sequence>
<feature type="chain" id="PRO_5031023024" evidence="1">
    <location>
        <begin position="25"/>
        <end position="187"/>
    </location>
</feature>
<evidence type="ECO:0000259" key="2">
    <source>
        <dbReference type="Pfam" id="PF16694"/>
    </source>
</evidence>